<gene>
    <name evidence="5" type="ORF">ACFYWW_32560</name>
</gene>
<keyword evidence="1" id="KW-0805">Transcription regulation</keyword>
<dbReference type="RefSeq" id="WP_387899053.1">
    <property type="nucleotide sequence ID" value="NZ_JBIAPK010000014.1"/>
</dbReference>
<organism evidence="5 6">
    <name type="scientific">Streptomyces flavidovirens</name>
    <dbReference type="NCBI Taxonomy" id="67298"/>
    <lineage>
        <taxon>Bacteria</taxon>
        <taxon>Bacillati</taxon>
        <taxon>Actinomycetota</taxon>
        <taxon>Actinomycetes</taxon>
        <taxon>Kitasatosporales</taxon>
        <taxon>Streptomycetaceae</taxon>
        <taxon>Streptomyces</taxon>
    </lineage>
</organism>
<sequence>MSTDQRHRDVGAYALGVLDPADSFRFEEHLADCATCAVRLSEFAGVESALAAYAHPGGGIGVTLPEPPTAGLLDRLLDGVAAGRRRRGRRRLRLVAAAAALIIAGPVAALGLQARAGDDDGGGTVLRYAATDPASGVSASVALQERGWGSGVGLELARVEGPLTCELIAVGKGGEKQTVTTWAVPPGGYGMPGVEGHEEPLRTRGGSALRGNEIDRFEVRTLDGRRLVTIKA</sequence>
<reference evidence="5 6" key="1">
    <citation type="submission" date="2024-10" db="EMBL/GenBank/DDBJ databases">
        <title>The Natural Products Discovery Center: Release of the First 8490 Sequenced Strains for Exploring Actinobacteria Biosynthetic Diversity.</title>
        <authorList>
            <person name="Kalkreuter E."/>
            <person name="Kautsar S.A."/>
            <person name="Yang D."/>
            <person name="Bader C.D."/>
            <person name="Teijaro C.N."/>
            <person name="Fluegel L."/>
            <person name="Davis C.M."/>
            <person name="Simpson J.R."/>
            <person name="Lauterbach L."/>
            <person name="Steele A.D."/>
            <person name="Gui C."/>
            <person name="Meng S."/>
            <person name="Li G."/>
            <person name="Viehrig K."/>
            <person name="Ye F."/>
            <person name="Su P."/>
            <person name="Kiefer A.F."/>
            <person name="Nichols A."/>
            <person name="Cepeda A.J."/>
            <person name="Yan W."/>
            <person name="Fan B."/>
            <person name="Jiang Y."/>
            <person name="Adhikari A."/>
            <person name="Zheng C.-J."/>
            <person name="Schuster L."/>
            <person name="Cowan T.M."/>
            <person name="Smanski M.J."/>
            <person name="Chevrette M.G."/>
            <person name="De Carvalho L.P.S."/>
            <person name="Shen B."/>
        </authorList>
    </citation>
    <scope>NUCLEOTIDE SEQUENCE [LARGE SCALE GENOMIC DNA]</scope>
    <source>
        <strain evidence="5 6">NPDC003029</strain>
    </source>
</reference>
<evidence type="ECO:0000259" key="4">
    <source>
        <dbReference type="Pfam" id="PF13490"/>
    </source>
</evidence>
<dbReference type="EMBL" id="JBIAPK010000014">
    <property type="protein sequence ID" value="MFF3343378.1"/>
    <property type="molecule type" value="Genomic_DNA"/>
</dbReference>
<evidence type="ECO:0000256" key="2">
    <source>
        <dbReference type="ARBA" id="ARBA00023163"/>
    </source>
</evidence>
<accession>A0ABW6RP80</accession>
<evidence type="ECO:0000313" key="5">
    <source>
        <dbReference type="EMBL" id="MFF3343378.1"/>
    </source>
</evidence>
<dbReference type="InterPro" id="IPR027383">
    <property type="entry name" value="Znf_put"/>
</dbReference>
<feature type="transmembrane region" description="Helical" evidence="3">
    <location>
        <begin position="94"/>
        <end position="112"/>
    </location>
</feature>
<dbReference type="Gene3D" id="1.10.10.1320">
    <property type="entry name" value="Anti-sigma factor, zinc-finger domain"/>
    <property type="match status" value="1"/>
</dbReference>
<evidence type="ECO:0000256" key="3">
    <source>
        <dbReference type="SAM" id="Phobius"/>
    </source>
</evidence>
<dbReference type="Pfam" id="PF13490">
    <property type="entry name" value="zf-HC2"/>
    <property type="match status" value="1"/>
</dbReference>
<keyword evidence="2" id="KW-0804">Transcription</keyword>
<feature type="domain" description="Putative zinc-finger" evidence="4">
    <location>
        <begin position="9"/>
        <end position="37"/>
    </location>
</feature>
<proteinExistence type="predicted"/>
<name>A0ABW6RP80_9ACTN</name>
<evidence type="ECO:0000256" key="1">
    <source>
        <dbReference type="ARBA" id="ARBA00023015"/>
    </source>
</evidence>
<keyword evidence="3" id="KW-0812">Transmembrane</keyword>
<keyword evidence="3" id="KW-0472">Membrane</keyword>
<dbReference type="Proteomes" id="UP001601976">
    <property type="component" value="Unassembled WGS sequence"/>
</dbReference>
<dbReference type="InterPro" id="IPR041916">
    <property type="entry name" value="Anti_sigma_zinc_sf"/>
</dbReference>
<protein>
    <submittedName>
        <fullName evidence="5">Anti-sigma factor family protein</fullName>
    </submittedName>
</protein>
<keyword evidence="6" id="KW-1185">Reference proteome</keyword>
<evidence type="ECO:0000313" key="6">
    <source>
        <dbReference type="Proteomes" id="UP001601976"/>
    </source>
</evidence>
<keyword evidence="3" id="KW-1133">Transmembrane helix</keyword>
<comment type="caution">
    <text evidence="5">The sequence shown here is derived from an EMBL/GenBank/DDBJ whole genome shotgun (WGS) entry which is preliminary data.</text>
</comment>